<evidence type="ECO:0000259" key="2">
    <source>
        <dbReference type="Pfam" id="PF10400"/>
    </source>
</evidence>
<organism evidence="3 4">
    <name type="scientific">Nostocoides vanveenii</name>
    <dbReference type="NCBI Taxonomy" id="330835"/>
    <lineage>
        <taxon>Bacteria</taxon>
        <taxon>Bacillati</taxon>
        <taxon>Actinomycetota</taxon>
        <taxon>Actinomycetes</taxon>
        <taxon>Micrococcales</taxon>
        <taxon>Intrasporangiaceae</taxon>
        <taxon>Nostocoides</taxon>
    </lineage>
</organism>
<keyword evidence="4" id="KW-1185">Reference proteome</keyword>
<dbReference type="EMBL" id="BAAAPN010000014">
    <property type="protein sequence ID" value="GAA1747211.1"/>
    <property type="molecule type" value="Genomic_DNA"/>
</dbReference>
<dbReference type="PANTHER" id="PTHR43252">
    <property type="entry name" value="TRANSCRIPTIONAL REGULATOR YQJI"/>
    <property type="match status" value="1"/>
</dbReference>
<dbReference type="InterPro" id="IPR036390">
    <property type="entry name" value="WH_DNA-bd_sf"/>
</dbReference>
<comment type="caution">
    <text evidence="3">The sequence shown here is derived from an EMBL/GenBank/DDBJ whole genome shotgun (WGS) entry which is preliminary data.</text>
</comment>
<evidence type="ECO:0000313" key="4">
    <source>
        <dbReference type="Proteomes" id="UP001501475"/>
    </source>
</evidence>
<reference evidence="3 4" key="1">
    <citation type="journal article" date="2019" name="Int. J. Syst. Evol. Microbiol.">
        <title>The Global Catalogue of Microorganisms (GCM) 10K type strain sequencing project: providing services to taxonomists for standard genome sequencing and annotation.</title>
        <authorList>
            <consortium name="The Broad Institute Genomics Platform"/>
            <consortium name="The Broad Institute Genome Sequencing Center for Infectious Disease"/>
            <person name="Wu L."/>
            <person name="Ma J."/>
        </authorList>
    </citation>
    <scope>NUCLEOTIDE SEQUENCE [LARGE SCALE GENOMIC DNA]</scope>
    <source>
        <strain evidence="3 4">JCM 15591</strain>
    </source>
</reference>
<protein>
    <submittedName>
        <fullName evidence="3">PadR family transcriptional regulator</fullName>
    </submittedName>
</protein>
<proteinExistence type="predicted"/>
<dbReference type="InterPro" id="IPR036388">
    <property type="entry name" value="WH-like_DNA-bd_sf"/>
</dbReference>
<dbReference type="Pfam" id="PF10400">
    <property type="entry name" value="Vir_act_alpha_C"/>
    <property type="match status" value="1"/>
</dbReference>
<dbReference type="RefSeq" id="WP_344061583.1">
    <property type="nucleotide sequence ID" value="NZ_BAAAPN010000014.1"/>
</dbReference>
<dbReference type="InterPro" id="IPR018309">
    <property type="entry name" value="Tscrpt_reg_PadR_C"/>
</dbReference>
<feature type="domain" description="Transcription regulator PadR N-terminal" evidence="1">
    <location>
        <begin position="7"/>
        <end position="80"/>
    </location>
</feature>
<dbReference type="Gene3D" id="1.10.10.10">
    <property type="entry name" value="Winged helix-like DNA-binding domain superfamily/Winged helix DNA-binding domain"/>
    <property type="match status" value="1"/>
</dbReference>
<gene>
    <name evidence="3" type="ORF">GCM10009810_04790</name>
</gene>
<evidence type="ECO:0000313" key="3">
    <source>
        <dbReference type="EMBL" id="GAA1747211.1"/>
    </source>
</evidence>
<dbReference type="Pfam" id="PF03551">
    <property type="entry name" value="PadR"/>
    <property type="match status" value="1"/>
</dbReference>
<dbReference type="PANTHER" id="PTHR43252:SF4">
    <property type="entry name" value="TRANSCRIPTIONAL REGULATORY PROTEIN"/>
    <property type="match status" value="1"/>
</dbReference>
<feature type="domain" description="Transcription regulator PadR C-terminal" evidence="2">
    <location>
        <begin position="92"/>
        <end position="180"/>
    </location>
</feature>
<dbReference type="InterPro" id="IPR005149">
    <property type="entry name" value="Tscrpt_reg_PadR_N"/>
</dbReference>
<name>A0ABN2K2P5_9MICO</name>
<dbReference type="Gene3D" id="6.10.140.190">
    <property type="match status" value="1"/>
</dbReference>
<dbReference type="SUPFAM" id="SSF46785">
    <property type="entry name" value="Winged helix' DNA-binding domain"/>
    <property type="match status" value="1"/>
</dbReference>
<dbReference type="Proteomes" id="UP001501475">
    <property type="component" value="Unassembled WGS sequence"/>
</dbReference>
<evidence type="ECO:0000259" key="1">
    <source>
        <dbReference type="Pfam" id="PF03551"/>
    </source>
</evidence>
<accession>A0ABN2K2P5</accession>
<sequence length="187" mass="21150">MALRDAILATLLDGESSGYDLAKTFDGSIANFWMAAPQQLYRELERMEADGLVEARLVEQAKRPNKRVFQLTPAGVDALRAFVAQEAKPSAIRDDLLVQVQAVDIVEPDLVSGHLVERLAIARERLQRFEQLRDRLLDGREEDSFLRAATRIGPYLTLRRGITFERENIEWCAWAIRVLDARGPACD</sequence>